<evidence type="ECO:0000313" key="6">
    <source>
        <dbReference type="EMBL" id="CAD5222056.1"/>
    </source>
</evidence>
<dbReference type="SMART" id="SM00822">
    <property type="entry name" value="PKS_KR"/>
    <property type="match status" value="1"/>
</dbReference>
<organism evidence="7 9">
    <name type="scientific">Bursaphelenchus xylophilus</name>
    <name type="common">Pinewood nematode worm</name>
    <name type="synonym">Aphelenchoides xylophilus</name>
    <dbReference type="NCBI Taxonomy" id="6326"/>
    <lineage>
        <taxon>Eukaryota</taxon>
        <taxon>Metazoa</taxon>
        <taxon>Ecdysozoa</taxon>
        <taxon>Nematoda</taxon>
        <taxon>Chromadorea</taxon>
        <taxon>Rhabditida</taxon>
        <taxon>Tylenchina</taxon>
        <taxon>Tylenchomorpha</taxon>
        <taxon>Aphelenchoidea</taxon>
        <taxon>Aphelenchoididae</taxon>
        <taxon>Bursaphelenchus</taxon>
    </lineage>
</organism>
<keyword evidence="8" id="KW-1185">Reference proteome</keyword>
<dbReference type="SMR" id="A0A1I7S035"/>
<dbReference type="EMBL" id="CAJFDI010000003">
    <property type="protein sequence ID" value="CAD5222056.1"/>
    <property type="molecule type" value="Genomic_DNA"/>
</dbReference>
<evidence type="ECO:0000256" key="3">
    <source>
        <dbReference type="RuleBase" id="RU000363"/>
    </source>
</evidence>
<sequence>METGIFFWLQLLSVHIIQCINFIFPIKRKSLHQKNVIITGAAGGIGRELALSFGRHGCRLFLIDLHPEGLQKLKGDLNGCGISADVYAVNLSDQQAVKGLAERLKREVGHIHCVVSNAGAADNYGIANMDRDSLKSSFRSNFYSAVNVIEEFLPTMIAQDEGHILSVCSIAALVPQPGLLAYSASKSALTAYMTSLRQELKLKGSFVKTTIVYPGMTKTPMTEGICIDTPGSSYILPHEVAGAVLDAVLCEKEEIVIPKRLFFFHRVLQLLPTTVRDALVYYLFSYTKTYARNHGYDKYKIC</sequence>
<dbReference type="GO" id="GO:0006629">
    <property type="term" value="P:lipid metabolic process"/>
    <property type="evidence" value="ECO:0007669"/>
    <property type="project" value="UniProtKB-ARBA"/>
</dbReference>
<keyword evidence="2" id="KW-0560">Oxidoreductase</keyword>
<reference evidence="9" key="1">
    <citation type="submission" date="2016-11" db="UniProtKB">
        <authorList>
            <consortium name="WormBaseParasite"/>
        </authorList>
    </citation>
    <scope>IDENTIFICATION</scope>
</reference>
<dbReference type="InterPro" id="IPR036291">
    <property type="entry name" value="NAD(P)-bd_dom_sf"/>
</dbReference>
<dbReference type="OrthoDB" id="10253736at2759"/>
<reference evidence="6" key="2">
    <citation type="submission" date="2020-09" db="EMBL/GenBank/DDBJ databases">
        <authorList>
            <person name="Kikuchi T."/>
        </authorList>
    </citation>
    <scope>NUCLEOTIDE SEQUENCE</scope>
    <source>
        <strain evidence="6">Ka4C1</strain>
    </source>
</reference>
<dbReference type="PROSITE" id="PS00061">
    <property type="entry name" value="ADH_SHORT"/>
    <property type="match status" value="1"/>
</dbReference>
<protein>
    <submittedName>
        <fullName evidence="6">(pine wood nematode) hypothetical protein</fullName>
    </submittedName>
</protein>
<gene>
    <name evidence="6" type="ORF">BXYJ_LOCUS7024</name>
</gene>
<comment type="similarity">
    <text evidence="1 3">Belongs to the short-chain dehydrogenases/reductases (SDR) family.</text>
</comment>
<dbReference type="Gene3D" id="3.40.50.720">
    <property type="entry name" value="NAD(P)-binding Rossmann-like Domain"/>
    <property type="match status" value="1"/>
</dbReference>
<dbReference type="Pfam" id="PF00106">
    <property type="entry name" value="adh_short"/>
    <property type="match status" value="1"/>
</dbReference>
<dbReference type="InterPro" id="IPR002347">
    <property type="entry name" value="SDR_fam"/>
</dbReference>
<dbReference type="SUPFAM" id="SSF51735">
    <property type="entry name" value="NAD(P)-binding Rossmann-fold domains"/>
    <property type="match status" value="1"/>
</dbReference>
<evidence type="ECO:0000256" key="4">
    <source>
        <dbReference type="SAM" id="Phobius"/>
    </source>
</evidence>
<feature type="domain" description="Ketoreductase" evidence="5">
    <location>
        <begin position="34"/>
        <end position="216"/>
    </location>
</feature>
<dbReference type="eggNOG" id="KOG1201">
    <property type="taxonomic scope" value="Eukaryota"/>
</dbReference>
<dbReference type="PANTHER" id="PTHR24322">
    <property type="entry name" value="PKSB"/>
    <property type="match status" value="1"/>
</dbReference>
<dbReference type="InterPro" id="IPR057326">
    <property type="entry name" value="KR_dom"/>
</dbReference>
<proteinExistence type="inferred from homology"/>
<dbReference type="EMBL" id="CAJFCV020000003">
    <property type="protein sequence ID" value="CAG9109046.1"/>
    <property type="molecule type" value="Genomic_DNA"/>
</dbReference>
<dbReference type="PRINTS" id="PR00081">
    <property type="entry name" value="GDHRDH"/>
</dbReference>
<dbReference type="Proteomes" id="UP000095284">
    <property type="component" value="Unplaced"/>
</dbReference>
<keyword evidence="4" id="KW-1133">Transmembrane helix</keyword>
<accession>A0A1I7S035</accession>
<keyword evidence="4" id="KW-0812">Transmembrane</keyword>
<dbReference type="PRINTS" id="PR00080">
    <property type="entry name" value="SDRFAMILY"/>
</dbReference>
<dbReference type="GO" id="GO:0016616">
    <property type="term" value="F:oxidoreductase activity, acting on the CH-OH group of donors, NAD or NADP as acceptor"/>
    <property type="evidence" value="ECO:0007669"/>
    <property type="project" value="TreeGrafter"/>
</dbReference>
<feature type="transmembrane region" description="Helical" evidence="4">
    <location>
        <begin position="6"/>
        <end position="24"/>
    </location>
</feature>
<evidence type="ECO:0000256" key="2">
    <source>
        <dbReference type="ARBA" id="ARBA00023002"/>
    </source>
</evidence>
<evidence type="ECO:0000256" key="1">
    <source>
        <dbReference type="ARBA" id="ARBA00006484"/>
    </source>
</evidence>
<dbReference type="Proteomes" id="UP000659654">
    <property type="component" value="Unassembled WGS sequence"/>
</dbReference>
<evidence type="ECO:0000313" key="9">
    <source>
        <dbReference type="WBParaSite" id="BXY_0635800.1"/>
    </source>
</evidence>
<evidence type="ECO:0000313" key="8">
    <source>
        <dbReference type="Proteomes" id="UP000659654"/>
    </source>
</evidence>
<evidence type="ECO:0000259" key="5">
    <source>
        <dbReference type="SMART" id="SM00822"/>
    </source>
</evidence>
<evidence type="ECO:0000313" key="7">
    <source>
        <dbReference type="Proteomes" id="UP000095284"/>
    </source>
</evidence>
<dbReference type="WBParaSite" id="BXY_0635800.1">
    <property type="protein sequence ID" value="BXY_0635800.1"/>
    <property type="gene ID" value="BXY_0635800"/>
</dbReference>
<name>A0A1I7S035_BURXY</name>
<dbReference type="Proteomes" id="UP000582659">
    <property type="component" value="Unassembled WGS sequence"/>
</dbReference>
<keyword evidence="4" id="KW-0472">Membrane</keyword>
<dbReference type="AlphaFoldDB" id="A0A1I7S035"/>
<dbReference type="PANTHER" id="PTHR24322:SF736">
    <property type="entry name" value="RETINOL DEHYDROGENASE 10"/>
    <property type="match status" value="1"/>
</dbReference>
<dbReference type="InterPro" id="IPR020904">
    <property type="entry name" value="Sc_DH/Rdtase_CS"/>
</dbReference>